<gene>
    <name evidence="1" type="ORF">EKO04_004365</name>
</gene>
<proteinExistence type="predicted"/>
<comment type="caution">
    <text evidence="1">The sequence shown here is derived from an EMBL/GenBank/DDBJ whole genome shotgun (WGS) entry which is preliminary data.</text>
</comment>
<dbReference type="Proteomes" id="UP000651452">
    <property type="component" value="Unassembled WGS sequence"/>
</dbReference>
<name>A0A8H7J459_9PLEO</name>
<reference evidence="1" key="1">
    <citation type="submission" date="2018-12" db="EMBL/GenBank/DDBJ databases">
        <authorList>
            <person name="Syme R.A."/>
            <person name="Farfan-Caceres L."/>
            <person name="Lichtenzveig J."/>
        </authorList>
    </citation>
    <scope>NUCLEOTIDE SEQUENCE</scope>
    <source>
        <strain evidence="1">Al4</strain>
    </source>
</reference>
<evidence type="ECO:0000313" key="1">
    <source>
        <dbReference type="EMBL" id="KAF9697830.1"/>
    </source>
</evidence>
<reference evidence="1" key="2">
    <citation type="submission" date="2020-09" db="EMBL/GenBank/DDBJ databases">
        <title>Reference genome assembly for Australian Ascochyta lentis isolate Al4.</title>
        <authorList>
            <person name="Lee R.C."/>
            <person name="Farfan-Caceres L.M."/>
            <person name="Debler J.W."/>
            <person name="Williams A.H."/>
            <person name="Henares B.M."/>
        </authorList>
    </citation>
    <scope>NUCLEOTIDE SEQUENCE</scope>
    <source>
        <strain evidence="1">Al4</strain>
    </source>
</reference>
<evidence type="ECO:0000313" key="2">
    <source>
        <dbReference type="Proteomes" id="UP000651452"/>
    </source>
</evidence>
<organism evidence="1 2">
    <name type="scientific">Ascochyta lentis</name>
    <dbReference type="NCBI Taxonomy" id="205686"/>
    <lineage>
        <taxon>Eukaryota</taxon>
        <taxon>Fungi</taxon>
        <taxon>Dikarya</taxon>
        <taxon>Ascomycota</taxon>
        <taxon>Pezizomycotina</taxon>
        <taxon>Dothideomycetes</taxon>
        <taxon>Pleosporomycetidae</taxon>
        <taxon>Pleosporales</taxon>
        <taxon>Pleosporineae</taxon>
        <taxon>Didymellaceae</taxon>
        <taxon>Ascochyta</taxon>
    </lineage>
</organism>
<accession>A0A8H7J459</accession>
<dbReference type="AlphaFoldDB" id="A0A8H7J459"/>
<protein>
    <submittedName>
        <fullName evidence="1">Uncharacterized protein</fullName>
    </submittedName>
</protein>
<keyword evidence="2" id="KW-1185">Reference proteome</keyword>
<sequence>MLLTAGDTRAAYSTAWLRLQRHPIPSTASHAQCHTSWNSAHGLHPAILPGFPQPLAQLSKLPGITPGMLKFQGPQRDYARQAITSHSPAG</sequence>
<dbReference type="EMBL" id="RZGK01000007">
    <property type="protein sequence ID" value="KAF9697830.1"/>
    <property type="molecule type" value="Genomic_DNA"/>
</dbReference>